<protein>
    <submittedName>
        <fullName evidence="1">Uncharacterized protein</fullName>
    </submittedName>
</protein>
<dbReference type="AlphaFoldDB" id="A0A369K7J3"/>
<reference evidence="1" key="1">
    <citation type="submission" date="2018-04" db="EMBL/GenBank/DDBJ databases">
        <title>Whole genome sequencing of Hypsizygus marmoreus.</title>
        <authorList>
            <person name="Choi I.-G."/>
            <person name="Min B."/>
            <person name="Kim J.-G."/>
            <person name="Kim S."/>
            <person name="Oh Y.-L."/>
            <person name="Kong W.-S."/>
            <person name="Park H."/>
            <person name="Jeong J."/>
            <person name="Song E.-S."/>
        </authorList>
    </citation>
    <scope>NUCLEOTIDE SEQUENCE [LARGE SCALE GENOMIC DNA]</scope>
    <source>
        <strain evidence="1">51987-8</strain>
    </source>
</reference>
<accession>A0A369K7J3</accession>
<dbReference type="InParanoid" id="A0A369K7J3"/>
<proteinExistence type="predicted"/>
<organism evidence="1 2">
    <name type="scientific">Hypsizygus marmoreus</name>
    <name type="common">White beech mushroom</name>
    <name type="synonym">Agaricus marmoreus</name>
    <dbReference type="NCBI Taxonomy" id="39966"/>
    <lineage>
        <taxon>Eukaryota</taxon>
        <taxon>Fungi</taxon>
        <taxon>Dikarya</taxon>
        <taxon>Basidiomycota</taxon>
        <taxon>Agaricomycotina</taxon>
        <taxon>Agaricomycetes</taxon>
        <taxon>Agaricomycetidae</taxon>
        <taxon>Agaricales</taxon>
        <taxon>Tricholomatineae</taxon>
        <taxon>Lyophyllaceae</taxon>
        <taxon>Hypsizygus</taxon>
    </lineage>
</organism>
<dbReference type="Proteomes" id="UP000076154">
    <property type="component" value="Unassembled WGS sequence"/>
</dbReference>
<comment type="caution">
    <text evidence="1">The sequence shown here is derived from an EMBL/GenBank/DDBJ whole genome shotgun (WGS) entry which is preliminary data.</text>
</comment>
<keyword evidence="2" id="KW-1185">Reference proteome</keyword>
<evidence type="ECO:0000313" key="2">
    <source>
        <dbReference type="Proteomes" id="UP000076154"/>
    </source>
</evidence>
<evidence type="ECO:0000313" key="1">
    <source>
        <dbReference type="EMBL" id="RDB29868.1"/>
    </source>
</evidence>
<gene>
    <name evidence="1" type="ORF">Hypma_014037</name>
</gene>
<sequence length="267" mass="30576">MYYPPLQMKRLLTSAPIRNRQACSGPRGPANDTSTLLAVAVPLNCCDRIFRRGAIELRCELFSMICLRSIFRSIPFLFPCSPFSVWYHPSRISLRKKEHSHNQLLVATFSSLFTVTQRLQPGLGSPRVPLFSEALYLRSQIEHRASQLLLLELLALDPEPDFPDASQRIPFFPADYGVSTLFYEVHSLVLLESTLINGTLHQLSHRTPHVPPSIISFSAVKQSSQVRLHGYPANTEHQPKDCLLKRDPEYFNIHQVLRWFTNRITRI</sequence>
<name>A0A369K7J3_HYPMA</name>
<dbReference type="EMBL" id="LUEZ02000009">
    <property type="protein sequence ID" value="RDB29868.1"/>
    <property type="molecule type" value="Genomic_DNA"/>
</dbReference>